<dbReference type="InterPro" id="IPR036188">
    <property type="entry name" value="FAD/NAD-bd_sf"/>
</dbReference>
<dbReference type="Gene3D" id="3.50.50.60">
    <property type="entry name" value="FAD/NAD(P)-binding domain"/>
    <property type="match status" value="2"/>
</dbReference>
<dbReference type="SUPFAM" id="SSF51905">
    <property type="entry name" value="FAD/NAD(P)-binding domain"/>
    <property type="match status" value="1"/>
</dbReference>
<dbReference type="PANTHER" id="PTHR43872:SF1">
    <property type="entry name" value="MONOOXYGENASE, PUTATIVE (AFU_ORTHOLOGUE AFUA_8G02570)-RELATED"/>
    <property type="match status" value="1"/>
</dbReference>
<evidence type="ECO:0000256" key="3">
    <source>
        <dbReference type="ARBA" id="ARBA00023033"/>
    </source>
</evidence>
<dbReference type="Proteomes" id="UP000242317">
    <property type="component" value="Unassembled WGS sequence"/>
</dbReference>
<keyword evidence="3" id="KW-0503">Monooxygenase</keyword>
<dbReference type="PANTHER" id="PTHR43872">
    <property type="entry name" value="MONOOXYGENASE, PUTATIVE (AFU_ORTHOLOGUE AFUA_8G02570)-RELATED"/>
    <property type="match status" value="1"/>
</dbReference>
<evidence type="ECO:0000313" key="4">
    <source>
        <dbReference type="EMBL" id="SDC60434.1"/>
    </source>
</evidence>
<evidence type="ECO:0000256" key="2">
    <source>
        <dbReference type="ARBA" id="ARBA00010139"/>
    </source>
</evidence>
<comment type="cofactor">
    <cofactor evidence="1">
        <name>FAD</name>
        <dbReference type="ChEBI" id="CHEBI:57692"/>
    </cofactor>
</comment>
<evidence type="ECO:0000313" key="5">
    <source>
        <dbReference type="Proteomes" id="UP000242317"/>
    </source>
</evidence>
<name>A0A1G6MYW3_9GAMM</name>
<sequence>MENYQGTFIHPQFWPENLDYTGKNVVVIGSGATAVTLIPAMADKSAHITMLQRSPSYVSVIPGQDKLSELLAKVLPEQTLYNFTRNKNILMQRGIYKLSRRFPKQMRQFLLHGVKKRVGEDFDMAHFTPSYNPWDERVCAVPDGDFFDYIRDGKASVVTDHIDHFDADGIQLKSGKHLQADVVVSATGLNLQILGGMQLSVDGQAIDITQKMMYKGVLIQDIPNFAYMVGYTNASWTLKVDMAAEYVCRLLAEKDQRRAQSVMPEASQGEAMDSSIVSGLNSGYVKRGEQAMPRQGRTKHWMVAHHYENDRDMLNAPIADPALRWVS</sequence>
<keyword evidence="5" id="KW-1185">Reference proteome</keyword>
<comment type="similarity">
    <text evidence="2">Belongs to the FAD-binding monooxygenase family.</text>
</comment>
<dbReference type="GO" id="GO:0004497">
    <property type="term" value="F:monooxygenase activity"/>
    <property type="evidence" value="ECO:0007669"/>
    <property type="project" value="UniProtKB-KW"/>
</dbReference>
<proteinExistence type="inferred from homology"/>
<dbReference type="EMBL" id="FMYK01000008">
    <property type="protein sequence ID" value="SDC60434.1"/>
    <property type="molecule type" value="Genomic_DNA"/>
</dbReference>
<dbReference type="InterPro" id="IPR051820">
    <property type="entry name" value="FAD-binding_MO"/>
</dbReference>
<gene>
    <name evidence="4" type="ORF">SAMN05421749_10851</name>
</gene>
<accession>A0A1G6MYW3</accession>
<keyword evidence="3" id="KW-0560">Oxidoreductase</keyword>
<organism evidence="4 5">
    <name type="scientific">Acinetobacter marinus</name>
    <dbReference type="NCBI Taxonomy" id="281375"/>
    <lineage>
        <taxon>Bacteria</taxon>
        <taxon>Pseudomonadati</taxon>
        <taxon>Pseudomonadota</taxon>
        <taxon>Gammaproteobacteria</taxon>
        <taxon>Moraxellales</taxon>
        <taxon>Moraxellaceae</taxon>
        <taxon>Acinetobacter</taxon>
    </lineage>
</organism>
<reference evidence="5" key="1">
    <citation type="submission" date="2016-09" db="EMBL/GenBank/DDBJ databases">
        <authorList>
            <person name="Varghese N."/>
            <person name="Submissions S."/>
        </authorList>
    </citation>
    <scope>NUCLEOTIDE SEQUENCE [LARGE SCALE GENOMIC DNA]</scope>
    <source>
        <strain evidence="5">ANC 3699</strain>
    </source>
</reference>
<protein>
    <submittedName>
        <fullName evidence="4">Uncharacterized protein</fullName>
    </submittedName>
</protein>
<dbReference type="AlphaFoldDB" id="A0A1G6MYW3"/>
<evidence type="ECO:0000256" key="1">
    <source>
        <dbReference type="ARBA" id="ARBA00001974"/>
    </source>
</evidence>